<dbReference type="Pfam" id="PF02348">
    <property type="entry name" value="CTP_transf_3"/>
    <property type="match status" value="1"/>
</dbReference>
<gene>
    <name evidence="11" type="ORF">L1F29_31630</name>
</gene>
<evidence type="ECO:0000256" key="10">
    <source>
        <dbReference type="ARBA" id="ARBA00022842"/>
    </source>
</evidence>
<comment type="subunit">
    <text evidence="6">Homotetramer.</text>
</comment>
<dbReference type="InterPro" id="IPR050793">
    <property type="entry name" value="CMP-NeuNAc_synthase"/>
</dbReference>
<dbReference type="EMBL" id="CP091430">
    <property type="protein sequence ID" value="UVI29884.1"/>
    <property type="molecule type" value="Genomic_DNA"/>
</dbReference>
<organism evidence="11 12">
    <name type="scientific">Paenibacillus spongiae</name>
    <dbReference type="NCBI Taxonomy" id="2909671"/>
    <lineage>
        <taxon>Bacteria</taxon>
        <taxon>Bacillati</taxon>
        <taxon>Bacillota</taxon>
        <taxon>Bacilli</taxon>
        <taxon>Bacillales</taxon>
        <taxon>Paenibacillaceae</taxon>
        <taxon>Paenibacillus</taxon>
    </lineage>
</organism>
<dbReference type="RefSeq" id="WP_258385955.1">
    <property type="nucleotide sequence ID" value="NZ_CP091430.1"/>
</dbReference>
<dbReference type="InterPro" id="IPR010023">
    <property type="entry name" value="KdsC_fam"/>
</dbReference>
<dbReference type="Proteomes" id="UP001057877">
    <property type="component" value="Chromosome"/>
</dbReference>
<dbReference type="EC" id="2.7.7.43" evidence="7"/>
<dbReference type="Pfam" id="PF08282">
    <property type="entry name" value="Hydrolase_3"/>
    <property type="match status" value="1"/>
</dbReference>
<dbReference type="InterPro" id="IPR003329">
    <property type="entry name" value="Cytidylyl_trans"/>
</dbReference>
<dbReference type="SFLD" id="SFLDG01138">
    <property type="entry name" value="C1.6.2:_Deoxy-d-mannose-octulo"/>
    <property type="match status" value="1"/>
</dbReference>
<dbReference type="PANTHER" id="PTHR21485">
    <property type="entry name" value="HAD SUPERFAMILY MEMBERS CMAS AND KDSC"/>
    <property type="match status" value="1"/>
</dbReference>
<dbReference type="InterPro" id="IPR029044">
    <property type="entry name" value="Nucleotide-diphossugar_trans"/>
</dbReference>
<keyword evidence="8" id="KW-0479">Metal-binding</keyword>
<evidence type="ECO:0000256" key="4">
    <source>
        <dbReference type="ARBA" id="ARBA00005893"/>
    </source>
</evidence>
<keyword evidence="11" id="KW-0808">Transferase</keyword>
<dbReference type="NCBIfam" id="TIGR01670">
    <property type="entry name" value="KdsC-phosphatas"/>
    <property type="match status" value="1"/>
</dbReference>
<evidence type="ECO:0000256" key="8">
    <source>
        <dbReference type="ARBA" id="ARBA00022723"/>
    </source>
</evidence>
<comment type="pathway">
    <text evidence="3">Amino-sugar metabolism; N-acetylneuraminate metabolism.</text>
</comment>
<protein>
    <recommendedName>
        <fullName evidence="7">N-acylneuraminate cytidylyltransferase</fullName>
        <ecNumber evidence="7">2.7.7.43</ecNumber>
    </recommendedName>
</protein>
<keyword evidence="10" id="KW-0460">Magnesium</keyword>
<evidence type="ECO:0000256" key="1">
    <source>
        <dbReference type="ARBA" id="ARBA00001862"/>
    </source>
</evidence>
<keyword evidence="12" id="KW-1185">Reference proteome</keyword>
<dbReference type="SFLD" id="SFLDS00003">
    <property type="entry name" value="Haloacid_Dehalogenase"/>
    <property type="match status" value="1"/>
</dbReference>
<evidence type="ECO:0000256" key="3">
    <source>
        <dbReference type="ARBA" id="ARBA00005141"/>
    </source>
</evidence>
<evidence type="ECO:0000256" key="9">
    <source>
        <dbReference type="ARBA" id="ARBA00022801"/>
    </source>
</evidence>
<keyword evidence="9" id="KW-0378">Hydrolase</keyword>
<sequence length="390" mass="44211">MEKSLKTVAFIPARGGSKSIPLKNIKQIAGKPLIQWTIDAAIECSLIDHVYVSTDCDIIRNIVQECANEKVTVIGRSEETATDHASSEMALLEFTRKYRFENVVFIQATSPLLEAADLEKAIQYYDDEPFDSLLSVVRQKRFMWTVNSDGTVSPGNYDYRRRPRRQEFDGYLVENGAFYITGRERLLQSENRISGAIGHYEMDAASYLEIDEPEDWIIIEQLLRRKKNREIQRICQNIKLFITDCDGVLTDGGMYYSENGDELKRFNTKDAVGLGLLREQGILTAIITGEDVDLVRRRARKMKVEEVHLGITNKMEVINKLAAKYSISLDQVAYIGDDLNDYDVIGNVGLSFSVNDATECIKERADIVTLSNGGQGAVREACEFIIRYIR</sequence>
<comment type="cofactor">
    <cofactor evidence="2">
        <name>Mg(2+)</name>
        <dbReference type="ChEBI" id="CHEBI:18420"/>
    </cofactor>
</comment>
<dbReference type="CDD" id="cd02513">
    <property type="entry name" value="CMP-NeuAc_Synthase"/>
    <property type="match status" value="1"/>
</dbReference>
<dbReference type="InterPro" id="IPR023214">
    <property type="entry name" value="HAD_sf"/>
</dbReference>
<dbReference type="SFLD" id="SFLDG01136">
    <property type="entry name" value="C1.6:_Phosphoserine_Phosphatas"/>
    <property type="match status" value="1"/>
</dbReference>
<evidence type="ECO:0000313" key="11">
    <source>
        <dbReference type="EMBL" id="UVI29884.1"/>
    </source>
</evidence>
<dbReference type="GO" id="GO:0016779">
    <property type="term" value="F:nucleotidyltransferase activity"/>
    <property type="evidence" value="ECO:0007669"/>
    <property type="project" value="UniProtKB-KW"/>
</dbReference>
<accession>A0ABY5S850</accession>
<dbReference type="SUPFAM" id="SSF56784">
    <property type="entry name" value="HAD-like"/>
    <property type="match status" value="1"/>
</dbReference>
<keyword evidence="11" id="KW-0548">Nucleotidyltransferase</keyword>
<name>A0ABY5S850_9BACL</name>
<dbReference type="SUPFAM" id="SSF53448">
    <property type="entry name" value="Nucleotide-diphospho-sugar transferases"/>
    <property type="match status" value="1"/>
</dbReference>
<dbReference type="InterPro" id="IPR036412">
    <property type="entry name" value="HAD-like_sf"/>
</dbReference>
<evidence type="ECO:0000256" key="2">
    <source>
        <dbReference type="ARBA" id="ARBA00001946"/>
    </source>
</evidence>
<evidence type="ECO:0000313" key="12">
    <source>
        <dbReference type="Proteomes" id="UP001057877"/>
    </source>
</evidence>
<evidence type="ECO:0000256" key="6">
    <source>
        <dbReference type="ARBA" id="ARBA00011881"/>
    </source>
</evidence>
<evidence type="ECO:0000256" key="7">
    <source>
        <dbReference type="ARBA" id="ARBA00012491"/>
    </source>
</evidence>
<dbReference type="Gene3D" id="3.90.550.10">
    <property type="entry name" value="Spore Coat Polysaccharide Biosynthesis Protein SpsA, Chain A"/>
    <property type="match status" value="1"/>
</dbReference>
<proteinExistence type="inferred from homology"/>
<comment type="similarity">
    <text evidence="5">Belongs to the CMP-NeuNAc synthase family.</text>
</comment>
<evidence type="ECO:0000256" key="5">
    <source>
        <dbReference type="ARBA" id="ARBA00010726"/>
    </source>
</evidence>
<comment type="similarity">
    <text evidence="4">Belongs to the KdsC family.</text>
</comment>
<dbReference type="Gene3D" id="3.40.50.1000">
    <property type="entry name" value="HAD superfamily/HAD-like"/>
    <property type="match status" value="1"/>
</dbReference>
<dbReference type="PANTHER" id="PTHR21485:SF3">
    <property type="entry name" value="N-ACYLNEURAMINATE CYTIDYLYLTRANSFERASE"/>
    <property type="match status" value="1"/>
</dbReference>
<comment type="catalytic activity">
    <reaction evidence="1">
        <text>an N-acylneuraminate + CTP = a CMP-N-acyl-beta-neuraminate + diphosphate</text>
        <dbReference type="Rhea" id="RHEA:11344"/>
        <dbReference type="ChEBI" id="CHEBI:33019"/>
        <dbReference type="ChEBI" id="CHEBI:37563"/>
        <dbReference type="ChEBI" id="CHEBI:60073"/>
        <dbReference type="ChEBI" id="CHEBI:68671"/>
        <dbReference type="EC" id="2.7.7.43"/>
    </reaction>
</comment>
<dbReference type="CDD" id="cd01630">
    <property type="entry name" value="HAD_KDO-like"/>
    <property type="match status" value="1"/>
</dbReference>
<reference evidence="11" key="1">
    <citation type="submission" date="2022-01" db="EMBL/GenBank/DDBJ databases">
        <title>Paenibacillus spongiae sp. nov., isolated from marine sponge.</title>
        <authorList>
            <person name="Li Z."/>
            <person name="Zhang M."/>
        </authorList>
    </citation>
    <scope>NUCLEOTIDE SEQUENCE</scope>
    <source>
        <strain evidence="11">PHS-Z3</strain>
    </source>
</reference>